<dbReference type="Proteomes" id="UP000193925">
    <property type="component" value="Chromosome AFERRI"/>
</dbReference>
<evidence type="ECO:0000313" key="2">
    <source>
        <dbReference type="EMBL" id="SMH66569.1"/>
    </source>
</evidence>
<protein>
    <submittedName>
        <fullName evidence="2">Phospholipase D family protein</fullName>
    </submittedName>
</protein>
<feature type="domain" description="PLD phosphodiesterase" evidence="1">
    <location>
        <begin position="388"/>
        <end position="415"/>
    </location>
</feature>
<evidence type="ECO:0000259" key="1">
    <source>
        <dbReference type="PROSITE" id="PS50035"/>
    </source>
</evidence>
<dbReference type="InterPro" id="IPR001736">
    <property type="entry name" value="PLipase_D/transphosphatidylase"/>
</dbReference>
<proteinExistence type="predicted"/>
<dbReference type="SUPFAM" id="SSF56024">
    <property type="entry name" value="Phospholipase D/nuclease"/>
    <property type="match status" value="2"/>
</dbReference>
<dbReference type="SMART" id="SM00155">
    <property type="entry name" value="PLDc"/>
    <property type="match status" value="2"/>
</dbReference>
<dbReference type="Pfam" id="PF13091">
    <property type="entry name" value="PLDc_2"/>
    <property type="match status" value="2"/>
</dbReference>
<dbReference type="CDD" id="cd09159">
    <property type="entry name" value="PLDc_ybhO_like_2"/>
    <property type="match status" value="1"/>
</dbReference>
<organism evidence="2 3">
    <name type="scientific">Acidithiobacillus ferrivorans</name>
    <dbReference type="NCBI Taxonomy" id="160808"/>
    <lineage>
        <taxon>Bacteria</taxon>
        <taxon>Pseudomonadati</taxon>
        <taxon>Pseudomonadota</taxon>
        <taxon>Acidithiobacillia</taxon>
        <taxon>Acidithiobacillales</taxon>
        <taxon>Acidithiobacillaceae</taxon>
        <taxon>Acidithiobacillus</taxon>
    </lineage>
</organism>
<dbReference type="PROSITE" id="PS50035">
    <property type="entry name" value="PLD"/>
    <property type="match status" value="2"/>
</dbReference>
<reference evidence="2 3" key="1">
    <citation type="submission" date="2017-03" db="EMBL/GenBank/DDBJ databases">
        <authorList>
            <person name="Regsiter A."/>
            <person name="William W."/>
        </authorList>
    </citation>
    <scope>NUCLEOTIDE SEQUENCE [LARGE SCALE GENOMIC DNA]</scope>
    <source>
        <strain evidence="2">PRJEB5721</strain>
    </source>
</reference>
<dbReference type="Gene3D" id="3.30.870.10">
    <property type="entry name" value="Endonuclease Chain A"/>
    <property type="match status" value="2"/>
</dbReference>
<dbReference type="CDD" id="cd09110">
    <property type="entry name" value="PLDc_CLS_1"/>
    <property type="match status" value="1"/>
</dbReference>
<name>A0ABY1MS39_9PROT</name>
<dbReference type="EMBL" id="LT841305">
    <property type="protein sequence ID" value="SMH66569.1"/>
    <property type="molecule type" value="Genomic_DNA"/>
</dbReference>
<feature type="domain" description="PLD phosphodiesterase" evidence="1">
    <location>
        <begin position="209"/>
        <end position="236"/>
    </location>
</feature>
<dbReference type="InterPro" id="IPR025202">
    <property type="entry name" value="PLD-like_dom"/>
</dbReference>
<accession>A0ABY1MS39</accession>
<dbReference type="PANTHER" id="PTHR21248">
    <property type="entry name" value="CARDIOLIPIN SYNTHASE"/>
    <property type="match status" value="1"/>
</dbReference>
<dbReference type="PANTHER" id="PTHR21248:SF22">
    <property type="entry name" value="PHOSPHOLIPASE D"/>
    <property type="match status" value="1"/>
</dbReference>
<evidence type="ECO:0000313" key="3">
    <source>
        <dbReference type="Proteomes" id="UP000193925"/>
    </source>
</evidence>
<gene>
    <name evidence="2" type="ORF">AFERRI_30301</name>
</gene>
<sequence length="475" mass="53108">MRPFCGVGHRYLPQRRKYCIVIFRSKLEAFMAKKIFLYALPTLSMLMSGCASNLPNAERLAALPVTGPPKIQSNGRELPPAKSKALMDNLEKESGATSILTRQLKLMEEITGKPIIAGNEATLLTGPEAIAMMLKAIRGAKDNINLETYQFNNDKTGRKFAGLLLQKQAEGVQVNLIYDSIGSIDTPAAFFRRLRAGGVNVIKYNPTDPFHRDHRKILVVDGKTVFTGGVNITSDEASSGDEKNAAKPWKDADVMIQGPAVAAFQRLFHDTWKRHKGPILPEQDYFPPLKKEGDDYVMAIGSRPGERNRLTYLMYYTAFSNATNYIHVTAAYFVPNRAIINALTGAAMRGVDVQLILATENDVPIAVYAGRSYYTHLLKSGVRIYQLKGRILHAKTAVIDGIWSTVGSTNLDMWSFANNKEVNAVIVGKDFAGKMEAMFENDLRNSKKITLKQWRKRSIFERFKESFARLFANWL</sequence>
<keyword evidence="3" id="KW-1185">Reference proteome</keyword>